<keyword evidence="7" id="KW-1185">Reference proteome</keyword>
<keyword evidence="1" id="KW-0597">Phosphoprotein</keyword>
<dbReference type="CDD" id="cd00383">
    <property type="entry name" value="trans_reg_C"/>
    <property type="match status" value="1"/>
</dbReference>
<dbReference type="InterPro" id="IPR016032">
    <property type="entry name" value="Sig_transdc_resp-reg_C-effctor"/>
</dbReference>
<dbReference type="SMART" id="SM00862">
    <property type="entry name" value="Trans_reg_C"/>
    <property type="match status" value="1"/>
</dbReference>
<dbReference type="Proteomes" id="UP001489509">
    <property type="component" value="Unassembled WGS sequence"/>
</dbReference>
<dbReference type="EMBL" id="JBBMFD010000005">
    <property type="protein sequence ID" value="MEQ2440167.1"/>
    <property type="molecule type" value="Genomic_DNA"/>
</dbReference>
<evidence type="ECO:0000256" key="4">
    <source>
        <dbReference type="PROSITE-ProRule" id="PRU01091"/>
    </source>
</evidence>
<gene>
    <name evidence="6" type="ORF">WMO26_04935</name>
</gene>
<dbReference type="InterPro" id="IPR039420">
    <property type="entry name" value="WalR-like"/>
</dbReference>
<accession>A0ABV1DYN5</accession>
<keyword evidence="3 4" id="KW-0238">DNA-binding</keyword>
<dbReference type="InterPro" id="IPR036388">
    <property type="entry name" value="WH-like_DNA-bd_sf"/>
</dbReference>
<feature type="domain" description="OmpR/PhoB-type" evidence="5">
    <location>
        <begin position="38"/>
        <end position="139"/>
    </location>
</feature>
<dbReference type="RefSeq" id="WP_178352974.1">
    <property type="nucleotide sequence ID" value="NZ_JBBMFD010000005.1"/>
</dbReference>
<dbReference type="SUPFAM" id="SSF46894">
    <property type="entry name" value="C-terminal effector domain of the bipartite response regulators"/>
    <property type="match status" value="1"/>
</dbReference>
<dbReference type="PANTHER" id="PTHR48111">
    <property type="entry name" value="REGULATOR OF RPOS"/>
    <property type="match status" value="1"/>
</dbReference>
<evidence type="ECO:0000313" key="7">
    <source>
        <dbReference type="Proteomes" id="UP001489509"/>
    </source>
</evidence>
<dbReference type="Gene3D" id="1.10.10.10">
    <property type="entry name" value="Winged helix-like DNA-binding domain superfamily/Winged helix DNA-binding domain"/>
    <property type="match status" value="1"/>
</dbReference>
<evidence type="ECO:0000259" key="5">
    <source>
        <dbReference type="PROSITE" id="PS51755"/>
    </source>
</evidence>
<evidence type="ECO:0000256" key="3">
    <source>
        <dbReference type="ARBA" id="ARBA00023125"/>
    </source>
</evidence>
<evidence type="ECO:0000256" key="1">
    <source>
        <dbReference type="ARBA" id="ARBA00022553"/>
    </source>
</evidence>
<protein>
    <submittedName>
        <fullName evidence="6">Winged helix-turn-helix domain-containing protein</fullName>
    </submittedName>
</protein>
<name>A0ABV1DYN5_9FIRM</name>
<comment type="caution">
    <text evidence="6">The sequence shown here is derived from an EMBL/GenBank/DDBJ whole genome shotgun (WGS) entry which is preliminary data.</text>
</comment>
<organism evidence="6 7">
    <name type="scientific">Solibaculum intestinale</name>
    <dbReference type="NCBI Taxonomy" id="3133165"/>
    <lineage>
        <taxon>Bacteria</taxon>
        <taxon>Bacillati</taxon>
        <taxon>Bacillota</taxon>
        <taxon>Clostridia</taxon>
        <taxon>Eubacteriales</taxon>
        <taxon>Oscillospiraceae</taxon>
        <taxon>Solibaculum</taxon>
    </lineage>
</organism>
<evidence type="ECO:0000256" key="2">
    <source>
        <dbReference type="ARBA" id="ARBA00023012"/>
    </source>
</evidence>
<proteinExistence type="predicted"/>
<dbReference type="InterPro" id="IPR001867">
    <property type="entry name" value="OmpR/PhoB-type_DNA-bd"/>
</dbReference>
<dbReference type="PROSITE" id="PS51755">
    <property type="entry name" value="OMPR_PHOB"/>
    <property type="match status" value="1"/>
</dbReference>
<reference evidence="6 7" key="1">
    <citation type="submission" date="2024-03" db="EMBL/GenBank/DDBJ databases">
        <title>Human intestinal bacterial collection.</title>
        <authorList>
            <person name="Pauvert C."/>
            <person name="Hitch T.C.A."/>
            <person name="Clavel T."/>
        </authorList>
    </citation>
    <scope>NUCLEOTIDE SEQUENCE [LARGE SCALE GENOMIC DNA]</scope>
    <source>
        <strain evidence="6 7">CLA-JM-H44</strain>
    </source>
</reference>
<sequence length="143" mass="16632">MEHFVILRLPTQDNGIFKKIKQLSKQHPELQVLEMEALPALTFQALEIDVSRRRVFYGRQEVTLTPKEYALLFLLAANAGKVLTYQKLYEAVWSDDSLGNEINAVSCHIYGLRKKFRRISPKPSFTIRCVREVGFRFEDAEEK</sequence>
<dbReference type="Pfam" id="PF00486">
    <property type="entry name" value="Trans_reg_C"/>
    <property type="match status" value="1"/>
</dbReference>
<keyword evidence="2" id="KW-0902">Two-component regulatory system</keyword>
<feature type="DNA-binding region" description="OmpR/PhoB-type" evidence="4">
    <location>
        <begin position="38"/>
        <end position="139"/>
    </location>
</feature>
<evidence type="ECO:0000313" key="6">
    <source>
        <dbReference type="EMBL" id="MEQ2440167.1"/>
    </source>
</evidence>
<dbReference type="PANTHER" id="PTHR48111:SF40">
    <property type="entry name" value="PHOSPHATE REGULON TRANSCRIPTIONAL REGULATORY PROTEIN PHOB"/>
    <property type="match status" value="1"/>
</dbReference>